<dbReference type="STRING" id="204669.Acid345_0814"/>
<evidence type="ECO:0000313" key="3">
    <source>
        <dbReference type="EMBL" id="ABF39819.1"/>
    </source>
</evidence>
<feature type="domain" description="Putative glycogen debranching enzyme N-terminal" evidence="1">
    <location>
        <begin position="24"/>
        <end position="236"/>
    </location>
</feature>
<dbReference type="KEGG" id="aba:Acid345_0814"/>
<dbReference type="Gene3D" id="1.50.10.10">
    <property type="match status" value="1"/>
</dbReference>
<evidence type="ECO:0000259" key="1">
    <source>
        <dbReference type="Pfam" id="PF14742"/>
    </source>
</evidence>
<dbReference type="RefSeq" id="WP_011521621.1">
    <property type="nucleotide sequence ID" value="NC_008009.1"/>
</dbReference>
<dbReference type="EMBL" id="CP000360">
    <property type="protein sequence ID" value="ABF39819.1"/>
    <property type="molecule type" value="Genomic_DNA"/>
</dbReference>
<accession>Q1ITI1</accession>
<dbReference type="EnsemblBacteria" id="ABF39819">
    <property type="protein sequence ID" value="ABF39819"/>
    <property type="gene ID" value="Acid345_0814"/>
</dbReference>
<evidence type="ECO:0000313" key="4">
    <source>
        <dbReference type="Proteomes" id="UP000002432"/>
    </source>
</evidence>
<reference evidence="3 4" key="1">
    <citation type="journal article" date="2009" name="Appl. Environ. Microbiol.">
        <title>Three genomes from the phylum Acidobacteria provide insight into the lifestyles of these microorganisms in soils.</title>
        <authorList>
            <person name="Ward N.L."/>
            <person name="Challacombe J.F."/>
            <person name="Janssen P.H."/>
            <person name="Henrissat B."/>
            <person name="Coutinho P.M."/>
            <person name="Wu M."/>
            <person name="Xie G."/>
            <person name="Haft D.H."/>
            <person name="Sait M."/>
            <person name="Badger J."/>
            <person name="Barabote R.D."/>
            <person name="Bradley B."/>
            <person name="Brettin T.S."/>
            <person name="Brinkac L.M."/>
            <person name="Bruce D."/>
            <person name="Creasy T."/>
            <person name="Daugherty S.C."/>
            <person name="Davidsen T.M."/>
            <person name="DeBoy R.T."/>
            <person name="Detter J.C."/>
            <person name="Dodson R.J."/>
            <person name="Durkin A.S."/>
            <person name="Ganapathy A."/>
            <person name="Gwinn-Giglio M."/>
            <person name="Han C.S."/>
            <person name="Khouri H."/>
            <person name="Kiss H."/>
            <person name="Kothari S.P."/>
            <person name="Madupu R."/>
            <person name="Nelson K.E."/>
            <person name="Nelson W.C."/>
            <person name="Paulsen I."/>
            <person name="Penn K."/>
            <person name="Ren Q."/>
            <person name="Rosovitz M.J."/>
            <person name="Selengut J.D."/>
            <person name="Shrivastava S."/>
            <person name="Sullivan S.A."/>
            <person name="Tapia R."/>
            <person name="Thompson L.S."/>
            <person name="Watkins K.L."/>
            <person name="Yang Q."/>
            <person name="Yu C."/>
            <person name="Zafar N."/>
            <person name="Zhou L."/>
            <person name="Kuske C.R."/>
        </authorList>
    </citation>
    <scope>NUCLEOTIDE SEQUENCE [LARGE SCALE GENOMIC DNA]</scope>
    <source>
        <strain evidence="3 4">Ellin345</strain>
    </source>
</reference>
<dbReference type="HOGENOM" id="CLU_019216_1_0_0"/>
<dbReference type="InterPro" id="IPR032856">
    <property type="entry name" value="GDE_N_bis"/>
</dbReference>
<feature type="domain" description="Mannosylglycerate hydrolase MGH1-like glycoside hydrolase" evidence="2">
    <location>
        <begin position="503"/>
        <end position="639"/>
    </location>
</feature>
<organism evidence="3 4">
    <name type="scientific">Koribacter versatilis (strain Ellin345)</name>
    <dbReference type="NCBI Taxonomy" id="204669"/>
    <lineage>
        <taxon>Bacteria</taxon>
        <taxon>Pseudomonadati</taxon>
        <taxon>Acidobacteriota</taxon>
        <taxon>Terriglobia</taxon>
        <taxon>Terriglobales</taxon>
        <taxon>Candidatus Korobacteraceae</taxon>
        <taxon>Candidatus Korobacter</taxon>
    </lineage>
</organism>
<name>Q1ITI1_KORVE</name>
<sequence length="776" mass="89236">MSYNARRTHYIRLHPRADTDYCSQNRTVMATGLDGFIADRPDQGLFNNQTRLLSKYRYCLNNDDWWPVAVSNVEQHSWMGYYIQAPPGYKESELDRGSGQVEAISQRSLELRISRFVGDGVHEDLDITNFTGTEVEFTLRLQFDGDFLDQEETHRSHEKRGNIEREWRRRPQGTWEYAFDHYAEHEYDNQGDRGRVSIHGGVRIHFLKCDSEPTHCGGEITFPIKLAPMQQWHACVELLPVFEGKELPAQYPCNSFGTTNTEFDHLRESFYQRSTKFSTGNSHDLAYDVVASLEQAKRDLASLRLYDLDHAKDAWTVAAGLPIYVALFGRDTLTVSWESGILSTDILSGTLQELPRWQGTKIDDWRDEQPGRMLHEAHTNPLAMLQYNPRQRYYGAETTSKFYPVTVAELWHWTGDKALVKPLIGPALDALEWSDMYEHDQGNGFFAYKTRSVDGTRNQGWKDSKDSMVYPDGSLVDAPVATVEEQGFAYVARLHMSEVLWWLDEKDLAKKLWDQAAEFKKRFNEKYWMHDENYYCMGLDPKGEQIKSIGSDAGHLFAAGIVDDALVRSTVERFMKPDLFTGWGMRTLSSEHPAFNPFSYHRGSVWPVENGSFCMGLLRFGLYEQLHTLAKAAFESTAMFEYHRLPEVFSGHQRDAKHPFPALYPKTCWPQAWSSSTLFSIVQALLGIYPYAPLKVLIVNPVLPEWLPEITLTDLHVGEAVVSIKFFRKEDGSSDYRVLDQQGELHILRVESPWSMRHNWVGNIVNFVKSFAPSRS</sequence>
<dbReference type="InterPro" id="IPR054491">
    <property type="entry name" value="MGH1-like_GH"/>
</dbReference>
<dbReference type="InterPro" id="IPR012341">
    <property type="entry name" value="6hp_glycosidase-like_sf"/>
</dbReference>
<keyword evidence="4" id="KW-1185">Reference proteome</keyword>
<dbReference type="AlphaFoldDB" id="Q1ITI1"/>
<dbReference type="eggNOG" id="COG3408">
    <property type="taxonomic scope" value="Bacteria"/>
</dbReference>
<dbReference type="InterPro" id="IPR008928">
    <property type="entry name" value="6-hairpin_glycosidase_sf"/>
</dbReference>
<proteinExistence type="predicted"/>
<dbReference type="Proteomes" id="UP000002432">
    <property type="component" value="Chromosome"/>
</dbReference>
<dbReference type="Pfam" id="PF22422">
    <property type="entry name" value="MGH1-like_GH"/>
    <property type="match status" value="1"/>
</dbReference>
<dbReference type="GO" id="GO:0005975">
    <property type="term" value="P:carbohydrate metabolic process"/>
    <property type="evidence" value="ECO:0007669"/>
    <property type="project" value="InterPro"/>
</dbReference>
<evidence type="ECO:0000259" key="2">
    <source>
        <dbReference type="Pfam" id="PF22422"/>
    </source>
</evidence>
<dbReference type="SUPFAM" id="SSF48208">
    <property type="entry name" value="Six-hairpin glycosidases"/>
    <property type="match status" value="1"/>
</dbReference>
<protein>
    <submittedName>
        <fullName evidence="3">Amylo-alpha-1,6-glucosidase</fullName>
    </submittedName>
</protein>
<dbReference type="Pfam" id="PF14742">
    <property type="entry name" value="GDE_N_bis"/>
    <property type="match status" value="1"/>
</dbReference>
<gene>
    <name evidence="3" type="ordered locus">Acid345_0814</name>
</gene>